<evidence type="ECO:0000256" key="2">
    <source>
        <dbReference type="ARBA" id="ARBA00022692"/>
    </source>
</evidence>
<dbReference type="AlphaFoldDB" id="A0A9W9LU82"/>
<sequence length="173" mass="18383">MASYPFGFRVAQAIGISGAAWLSGNIAALSMNVTPALLRSRREDNVPSATLAKQWRNMYENGKTQNPPIAAAVAASFFYLAWSVRTGAPLFKNTAYSRTALFSAAAILTLGIVPFTVAAMSRTNNQLLEKAQSNSGVSDAETPILIQRWTTLNGIRGYLPLAGAAVGLVASFL</sequence>
<feature type="transmembrane region" description="Helical" evidence="7">
    <location>
        <begin position="100"/>
        <end position="120"/>
    </location>
</feature>
<dbReference type="PANTHER" id="PTHR35042">
    <property type="entry name" value="ANTHRONE OXYGENASE ENCC"/>
    <property type="match status" value="1"/>
</dbReference>
<evidence type="ECO:0000313" key="8">
    <source>
        <dbReference type="EMBL" id="KAJ5176285.1"/>
    </source>
</evidence>
<name>A0A9W9LU82_9EURO</name>
<comment type="caution">
    <text evidence="8">The sequence shown here is derived from an EMBL/GenBank/DDBJ whole genome shotgun (WGS) entry which is preliminary data.</text>
</comment>
<organism evidence="8 9">
    <name type="scientific">Penicillium canariense</name>
    <dbReference type="NCBI Taxonomy" id="189055"/>
    <lineage>
        <taxon>Eukaryota</taxon>
        <taxon>Fungi</taxon>
        <taxon>Dikarya</taxon>
        <taxon>Ascomycota</taxon>
        <taxon>Pezizomycotina</taxon>
        <taxon>Eurotiomycetes</taxon>
        <taxon>Eurotiomycetidae</taxon>
        <taxon>Eurotiales</taxon>
        <taxon>Aspergillaceae</taxon>
        <taxon>Penicillium</taxon>
    </lineage>
</organism>
<evidence type="ECO:0000313" key="9">
    <source>
        <dbReference type="Proteomes" id="UP001149163"/>
    </source>
</evidence>
<evidence type="ECO:0000256" key="5">
    <source>
        <dbReference type="ARBA" id="ARBA00023136"/>
    </source>
</evidence>
<dbReference type="OrthoDB" id="5954308at2759"/>
<keyword evidence="4" id="KW-0503">Monooxygenase</keyword>
<evidence type="ECO:0000256" key="4">
    <source>
        <dbReference type="ARBA" id="ARBA00023033"/>
    </source>
</evidence>
<evidence type="ECO:0000256" key="1">
    <source>
        <dbReference type="ARBA" id="ARBA00004141"/>
    </source>
</evidence>
<keyword evidence="9" id="KW-1185">Reference proteome</keyword>
<accession>A0A9W9LU82</accession>
<dbReference type="Proteomes" id="UP001149163">
    <property type="component" value="Unassembled WGS sequence"/>
</dbReference>
<keyword evidence="4" id="KW-0560">Oxidoreductase</keyword>
<evidence type="ECO:0000256" key="6">
    <source>
        <dbReference type="ARBA" id="ARBA00034313"/>
    </source>
</evidence>
<keyword evidence="5 7" id="KW-0472">Membrane</keyword>
<evidence type="ECO:0000256" key="3">
    <source>
        <dbReference type="ARBA" id="ARBA00022989"/>
    </source>
</evidence>
<dbReference type="GO" id="GO:0004497">
    <property type="term" value="F:monooxygenase activity"/>
    <property type="evidence" value="ECO:0007669"/>
    <property type="project" value="UniProtKB-KW"/>
</dbReference>
<comment type="similarity">
    <text evidence="6">Belongs to the anthrone oxygenase family.</text>
</comment>
<dbReference type="PANTHER" id="PTHR35042:SF1">
    <property type="entry name" value="DUF1772-DOMAIN-CONTAINING PROTEIN"/>
    <property type="match status" value="1"/>
</dbReference>
<feature type="transmembrane region" description="Helical" evidence="7">
    <location>
        <begin position="12"/>
        <end position="33"/>
    </location>
</feature>
<gene>
    <name evidence="8" type="ORF">N7482_002162</name>
</gene>
<comment type="subcellular location">
    <subcellularLocation>
        <location evidence="1">Membrane</location>
        <topology evidence="1">Multi-pass membrane protein</topology>
    </subcellularLocation>
</comment>
<feature type="transmembrane region" description="Helical" evidence="7">
    <location>
        <begin position="68"/>
        <end position="88"/>
    </location>
</feature>
<proteinExistence type="inferred from homology"/>
<dbReference type="GO" id="GO:0016020">
    <property type="term" value="C:membrane"/>
    <property type="evidence" value="ECO:0007669"/>
    <property type="project" value="UniProtKB-SubCell"/>
</dbReference>
<dbReference type="RefSeq" id="XP_056547893.1">
    <property type="nucleotide sequence ID" value="XM_056684287.1"/>
</dbReference>
<protein>
    <submittedName>
        <fullName evidence="8">DUF1772-domain-containing protein</fullName>
    </submittedName>
</protein>
<keyword evidence="2 7" id="KW-0812">Transmembrane</keyword>
<keyword evidence="3 7" id="KW-1133">Transmembrane helix</keyword>
<reference evidence="8" key="1">
    <citation type="submission" date="2022-11" db="EMBL/GenBank/DDBJ databases">
        <authorList>
            <person name="Petersen C."/>
        </authorList>
    </citation>
    <scope>NUCLEOTIDE SEQUENCE</scope>
    <source>
        <strain evidence="8">IBT 26290</strain>
    </source>
</reference>
<dbReference type="GeneID" id="81423463"/>
<dbReference type="EMBL" id="JAPQKN010000001">
    <property type="protein sequence ID" value="KAJ5176285.1"/>
    <property type="molecule type" value="Genomic_DNA"/>
</dbReference>
<dbReference type="Pfam" id="PF08592">
    <property type="entry name" value="Anthrone_oxy"/>
    <property type="match status" value="1"/>
</dbReference>
<reference evidence="8" key="2">
    <citation type="journal article" date="2023" name="IMA Fungus">
        <title>Comparative genomic study of the Penicillium genus elucidates a diverse pangenome and 15 lateral gene transfer events.</title>
        <authorList>
            <person name="Petersen C."/>
            <person name="Sorensen T."/>
            <person name="Nielsen M.R."/>
            <person name="Sondergaard T.E."/>
            <person name="Sorensen J.L."/>
            <person name="Fitzpatrick D.A."/>
            <person name="Frisvad J.C."/>
            <person name="Nielsen K.L."/>
        </authorList>
    </citation>
    <scope>NUCLEOTIDE SEQUENCE</scope>
    <source>
        <strain evidence="8">IBT 26290</strain>
    </source>
</reference>
<dbReference type="InterPro" id="IPR013901">
    <property type="entry name" value="Anthrone_oxy"/>
</dbReference>
<evidence type="ECO:0000256" key="7">
    <source>
        <dbReference type="SAM" id="Phobius"/>
    </source>
</evidence>